<reference evidence="1 2" key="2">
    <citation type="journal article" date="2022" name="Mol. Biol. Evol.">
        <title>Comparative Genomics Reveals Insights into the Divergent Evolution of Astigmatic Mites and Household Pest Adaptations.</title>
        <authorList>
            <person name="Xiong Q."/>
            <person name="Wan A.T."/>
            <person name="Liu X."/>
            <person name="Fung C.S."/>
            <person name="Xiao X."/>
            <person name="Malainual N."/>
            <person name="Hou J."/>
            <person name="Wang L."/>
            <person name="Wang M."/>
            <person name="Yang K.Y."/>
            <person name="Cui Y."/>
            <person name="Leung E.L."/>
            <person name="Nong W."/>
            <person name="Shin S.K."/>
            <person name="Au S.W."/>
            <person name="Jeong K.Y."/>
            <person name="Chew F.T."/>
            <person name="Hui J.H."/>
            <person name="Leung T.F."/>
            <person name="Tungtrongchitr A."/>
            <person name="Zhong N."/>
            <person name="Liu Z."/>
            <person name="Tsui S.K."/>
        </authorList>
    </citation>
    <scope>NUCLEOTIDE SEQUENCE [LARGE SCALE GENOMIC DNA]</scope>
    <source>
        <strain evidence="1">Derp</strain>
    </source>
</reference>
<evidence type="ECO:0000313" key="1">
    <source>
        <dbReference type="EMBL" id="KAH9421622.1"/>
    </source>
</evidence>
<name>A0ABQ8JGQ1_DERPT</name>
<proteinExistence type="predicted"/>
<organism evidence="1 2">
    <name type="scientific">Dermatophagoides pteronyssinus</name>
    <name type="common">European house dust mite</name>
    <dbReference type="NCBI Taxonomy" id="6956"/>
    <lineage>
        <taxon>Eukaryota</taxon>
        <taxon>Metazoa</taxon>
        <taxon>Ecdysozoa</taxon>
        <taxon>Arthropoda</taxon>
        <taxon>Chelicerata</taxon>
        <taxon>Arachnida</taxon>
        <taxon>Acari</taxon>
        <taxon>Acariformes</taxon>
        <taxon>Sarcoptiformes</taxon>
        <taxon>Astigmata</taxon>
        <taxon>Psoroptidia</taxon>
        <taxon>Analgoidea</taxon>
        <taxon>Pyroglyphidae</taxon>
        <taxon>Dermatophagoidinae</taxon>
        <taxon>Dermatophagoides</taxon>
    </lineage>
</organism>
<dbReference type="EMBL" id="NJHN03000039">
    <property type="protein sequence ID" value="KAH9421622.1"/>
    <property type="molecule type" value="Genomic_DNA"/>
</dbReference>
<gene>
    <name evidence="1" type="ORF">DERP_009025</name>
</gene>
<sequence>MLFSLRNPFHDVPDDPPGPDDDVVFVDDNSNGNGTVVDDGNISDFGRTGNNNGVTNGLVKSIFLGCVLPNATD</sequence>
<dbReference type="Proteomes" id="UP000887458">
    <property type="component" value="Unassembled WGS sequence"/>
</dbReference>
<accession>A0ABQ8JGQ1</accession>
<comment type="caution">
    <text evidence="1">The sequence shown here is derived from an EMBL/GenBank/DDBJ whole genome shotgun (WGS) entry which is preliminary data.</text>
</comment>
<evidence type="ECO:0000313" key="2">
    <source>
        <dbReference type="Proteomes" id="UP000887458"/>
    </source>
</evidence>
<keyword evidence="2" id="KW-1185">Reference proteome</keyword>
<reference evidence="1 2" key="1">
    <citation type="journal article" date="2018" name="J. Allergy Clin. Immunol.">
        <title>High-quality assembly of Dermatophagoides pteronyssinus genome and transcriptome reveals a wide range of novel allergens.</title>
        <authorList>
            <person name="Liu X.Y."/>
            <person name="Yang K.Y."/>
            <person name="Wang M.Q."/>
            <person name="Kwok J.S."/>
            <person name="Zeng X."/>
            <person name="Yang Z."/>
            <person name="Xiao X.J."/>
            <person name="Lau C.P."/>
            <person name="Li Y."/>
            <person name="Huang Z.M."/>
            <person name="Ba J.G."/>
            <person name="Yim A.K."/>
            <person name="Ouyang C.Y."/>
            <person name="Ngai S.M."/>
            <person name="Chan T.F."/>
            <person name="Leung E.L."/>
            <person name="Liu L."/>
            <person name="Liu Z.G."/>
            <person name="Tsui S.K."/>
        </authorList>
    </citation>
    <scope>NUCLEOTIDE SEQUENCE [LARGE SCALE GENOMIC DNA]</scope>
    <source>
        <strain evidence="1">Derp</strain>
    </source>
</reference>
<protein>
    <submittedName>
        <fullName evidence="1">Uncharacterized protein</fullName>
    </submittedName>
</protein>